<feature type="repeat" description="TPR" evidence="13">
    <location>
        <begin position="609"/>
        <end position="642"/>
    </location>
</feature>
<feature type="transmembrane region" description="Helical" evidence="14">
    <location>
        <begin position="225"/>
        <end position="245"/>
    </location>
</feature>
<evidence type="ECO:0000256" key="14">
    <source>
        <dbReference type="SAM" id="Phobius"/>
    </source>
</evidence>
<dbReference type="InterPro" id="IPR013618">
    <property type="entry name" value="TMTC_DUF1736"/>
</dbReference>
<name>A0ABM0MHV3_SACKO</name>
<dbReference type="Gene3D" id="1.25.40.10">
    <property type="entry name" value="Tetratricopeptide repeat domain"/>
    <property type="match status" value="3"/>
</dbReference>
<dbReference type="GeneID" id="100376479"/>
<accession>A0ABM0MHV3</accession>
<dbReference type="PROSITE" id="PS50005">
    <property type="entry name" value="TPR"/>
    <property type="match status" value="3"/>
</dbReference>
<evidence type="ECO:0000259" key="15">
    <source>
        <dbReference type="Pfam" id="PF08409"/>
    </source>
</evidence>
<protein>
    <recommendedName>
        <fullName evidence="5">dolichyl-phosphate-mannose--protein mannosyltransferase</fullName>
        <ecNumber evidence="5">2.4.1.109</ecNumber>
    </recommendedName>
</protein>
<evidence type="ECO:0000313" key="17">
    <source>
        <dbReference type="RefSeq" id="XP_006819594.1"/>
    </source>
</evidence>
<evidence type="ECO:0000256" key="10">
    <source>
        <dbReference type="ARBA" id="ARBA00022824"/>
    </source>
</evidence>
<evidence type="ECO:0000256" key="13">
    <source>
        <dbReference type="PROSITE-ProRule" id="PRU00339"/>
    </source>
</evidence>
<evidence type="ECO:0000256" key="4">
    <source>
        <dbReference type="ARBA" id="ARBA00007882"/>
    </source>
</evidence>
<feature type="transmembrane region" description="Helical" evidence="14">
    <location>
        <begin position="466"/>
        <end position="483"/>
    </location>
</feature>
<keyword evidence="16" id="KW-1185">Reference proteome</keyword>
<reference evidence="17" key="1">
    <citation type="submission" date="2025-08" db="UniProtKB">
        <authorList>
            <consortium name="RefSeq"/>
        </authorList>
    </citation>
    <scope>IDENTIFICATION</scope>
    <source>
        <tissue evidence="17">Testes</tissue>
    </source>
</reference>
<evidence type="ECO:0000256" key="9">
    <source>
        <dbReference type="ARBA" id="ARBA00022803"/>
    </source>
</evidence>
<dbReference type="EC" id="2.4.1.109" evidence="5"/>
<keyword evidence="10" id="KW-0256">Endoplasmic reticulum</keyword>
<keyword evidence="8" id="KW-0677">Repeat</keyword>
<comment type="pathway">
    <text evidence="3">Protein modification; protein glycosylation.</text>
</comment>
<sequence length="745" mass="84643">MQNHSSLKHKVKSAKNGSHVVLPYKPPSLPEWDSALPIPRLPFRLAAVVVGLLALLCYCNSIAGEFVFDDTEAILTNDDLKPETPWMDVFHNDFWGKKITKKDSHKSYRPLTVLTFRLNYWLMGGLEPMIFHATNVVLHSLVCILFLHIFSAIFGGYHTDDNGSKIFAAPRASLLAAIFFAVHPIHTESVAGVVGRADLLCALFFFFSFMLYIRACYADAAKNKSYSSVVLVLSSVVCCATAMLFKELGITAIGICSAYDIIVINKVDPMSLIRTLLKHKETSESKTPWLSVLLKRQFILCISAIIMLAYRWYIMGSGAPSFQPVDNPASFADSVVTRIINYNYIYALNCWLLVNPWWLCFDWAMGCIPLIESITDLRILAVFAFWTILGCLLTLALITKPCHEKRILIMGLSLLIIPFLPATNLFFQVGFVIAERQLYLPSVGYCILTVLGLCKLCRYHTKMKKIIMIFVFILMLANMWRSVQRSHEWTNERLLYRSGAKVCPLNAKVHYNIAKNIADSGELDEAIVEYRTAIKLYPEYDQAMNNLANILKDHGELLEAEILLNKAVEIRAEFAAAWMNLGIVQATLKKYELSEKSYYNALKHRRKYPDCYFNLGNLYLERGYHQAALQAWYNATHLKKDHKISWSNIIALLDNTEQYDAALDSARTALQYLPNEHGLYFAMANVYGKAGKYEEAEKHFHKAISLKPDSANYLGNLGVLYHRWEKYEKIKQEAASPKNSNDSKK</sequence>
<feature type="transmembrane region" description="Helical" evidence="14">
    <location>
        <begin position="129"/>
        <end position="154"/>
    </location>
</feature>
<dbReference type="Proteomes" id="UP000694865">
    <property type="component" value="Unplaced"/>
</dbReference>
<feature type="transmembrane region" description="Helical" evidence="14">
    <location>
        <begin position="191"/>
        <end position="213"/>
    </location>
</feature>
<evidence type="ECO:0000256" key="6">
    <source>
        <dbReference type="ARBA" id="ARBA00022679"/>
    </source>
</evidence>
<feature type="transmembrane region" description="Helical" evidence="14">
    <location>
        <begin position="166"/>
        <end position="185"/>
    </location>
</feature>
<dbReference type="SUPFAM" id="SSF48452">
    <property type="entry name" value="TPR-like"/>
    <property type="match status" value="1"/>
</dbReference>
<comment type="subcellular location">
    <subcellularLocation>
        <location evidence="2">Endoplasmic reticulum</location>
    </subcellularLocation>
    <subcellularLocation>
        <location evidence="1">Membrane</location>
        <topology evidence="1">Multi-pass membrane protein</topology>
    </subcellularLocation>
</comment>
<evidence type="ECO:0000256" key="5">
    <source>
        <dbReference type="ARBA" id="ARBA00012839"/>
    </source>
</evidence>
<feature type="transmembrane region" description="Helical" evidence="14">
    <location>
        <begin position="379"/>
        <end position="398"/>
    </location>
</feature>
<dbReference type="PANTHER" id="PTHR44227">
    <property type="match status" value="1"/>
</dbReference>
<gene>
    <name evidence="17" type="primary">LOC100376479</name>
</gene>
<feature type="transmembrane region" description="Helical" evidence="14">
    <location>
        <begin position="438"/>
        <end position="454"/>
    </location>
</feature>
<proteinExistence type="inferred from homology"/>
<feature type="domain" description="DUF1736" evidence="15">
    <location>
        <begin position="317"/>
        <end position="389"/>
    </location>
</feature>
<feature type="repeat" description="TPR" evidence="13">
    <location>
        <begin position="677"/>
        <end position="710"/>
    </location>
</feature>
<keyword evidence="11 14" id="KW-1133">Transmembrane helix</keyword>
<feature type="transmembrane region" description="Helical" evidence="14">
    <location>
        <begin position="298"/>
        <end position="314"/>
    </location>
</feature>
<keyword evidence="9 13" id="KW-0802">TPR repeat</keyword>
<dbReference type="PROSITE" id="PS50293">
    <property type="entry name" value="TPR_REGION"/>
    <property type="match status" value="1"/>
</dbReference>
<dbReference type="PANTHER" id="PTHR44227:SF3">
    <property type="entry name" value="PROTEIN O-MANNOSYL-TRANSFERASE TMTC4"/>
    <property type="match status" value="1"/>
</dbReference>
<evidence type="ECO:0000256" key="11">
    <source>
        <dbReference type="ARBA" id="ARBA00022989"/>
    </source>
</evidence>
<dbReference type="InterPro" id="IPR052346">
    <property type="entry name" value="O-mannosyl-transferase_TMTC"/>
</dbReference>
<evidence type="ECO:0000256" key="3">
    <source>
        <dbReference type="ARBA" id="ARBA00004922"/>
    </source>
</evidence>
<keyword evidence="7 14" id="KW-0812">Transmembrane</keyword>
<dbReference type="InterPro" id="IPR011990">
    <property type="entry name" value="TPR-like_helical_dom_sf"/>
</dbReference>
<dbReference type="InterPro" id="IPR019734">
    <property type="entry name" value="TPR_rpt"/>
</dbReference>
<organism evidence="16 17">
    <name type="scientific">Saccoglossus kowalevskii</name>
    <name type="common">Acorn worm</name>
    <dbReference type="NCBI Taxonomy" id="10224"/>
    <lineage>
        <taxon>Eukaryota</taxon>
        <taxon>Metazoa</taxon>
        <taxon>Hemichordata</taxon>
        <taxon>Enteropneusta</taxon>
        <taxon>Harrimaniidae</taxon>
        <taxon>Saccoglossus</taxon>
    </lineage>
</organism>
<dbReference type="Pfam" id="PF08409">
    <property type="entry name" value="TMTC_DUF1736"/>
    <property type="match status" value="1"/>
</dbReference>
<evidence type="ECO:0000256" key="7">
    <source>
        <dbReference type="ARBA" id="ARBA00022692"/>
    </source>
</evidence>
<evidence type="ECO:0000313" key="16">
    <source>
        <dbReference type="Proteomes" id="UP000694865"/>
    </source>
</evidence>
<feature type="transmembrane region" description="Helical" evidence="14">
    <location>
        <begin position="407"/>
        <end position="426"/>
    </location>
</feature>
<feature type="transmembrane region" description="Helical" evidence="14">
    <location>
        <begin position="43"/>
        <end position="63"/>
    </location>
</feature>
<dbReference type="SMART" id="SM00028">
    <property type="entry name" value="TPR"/>
    <property type="match status" value="6"/>
</dbReference>
<feature type="repeat" description="TPR" evidence="13">
    <location>
        <begin position="507"/>
        <end position="540"/>
    </location>
</feature>
<keyword evidence="6" id="KW-0808">Transferase</keyword>
<evidence type="ECO:0000256" key="1">
    <source>
        <dbReference type="ARBA" id="ARBA00004141"/>
    </source>
</evidence>
<evidence type="ECO:0000256" key="8">
    <source>
        <dbReference type="ARBA" id="ARBA00022737"/>
    </source>
</evidence>
<dbReference type="Pfam" id="PF00515">
    <property type="entry name" value="TPR_1"/>
    <property type="match status" value="1"/>
</dbReference>
<keyword evidence="12 14" id="KW-0472">Membrane</keyword>
<dbReference type="RefSeq" id="XP_006819594.1">
    <property type="nucleotide sequence ID" value="XM_006819531.1"/>
</dbReference>
<dbReference type="Pfam" id="PF13414">
    <property type="entry name" value="TPR_11"/>
    <property type="match status" value="1"/>
</dbReference>
<comment type="similarity">
    <text evidence="4">Belongs to the TMTC family.</text>
</comment>
<evidence type="ECO:0000256" key="12">
    <source>
        <dbReference type="ARBA" id="ARBA00023136"/>
    </source>
</evidence>
<evidence type="ECO:0000256" key="2">
    <source>
        <dbReference type="ARBA" id="ARBA00004240"/>
    </source>
</evidence>